<accession>A0A9D9HAP6</accession>
<feature type="domain" description="Fumarylacetoacetase-like C-terminal" evidence="3">
    <location>
        <begin position="59"/>
        <end position="252"/>
    </location>
</feature>
<dbReference type="FunFam" id="3.90.850.10:FF:000002">
    <property type="entry name" value="2-hydroxyhepta-2,4-diene-1,7-dioate isomerase"/>
    <property type="match status" value="1"/>
</dbReference>
<dbReference type="Gene3D" id="3.90.850.10">
    <property type="entry name" value="Fumarylacetoacetase-like, C-terminal domain"/>
    <property type="match status" value="1"/>
</dbReference>
<dbReference type="PANTHER" id="PTHR11820:SF7">
    <property type="entry name" value="ACYLPYRUVASE FAHD1, MITOCHONDRIAL"/>
    <property type="match status" value="1"/>
</dbReference>
<proteinExistence type="inferred from homology"/>
<gene>
    <name evidence="4" type="ORF">IAC42_04260</name>
</gene>
<reference evidence="4" key="1">
    <citation type="submission" date="2020-10" db="EMBL/GenBank/DDBJ databases">
        <authorList>
            <person name="Gilroy R."/>
        </authorList>
    </citation>
    <scope>NUCLEOTIDE SEQUENCE</scope>
    <source>
        <strain evidence="4">11167</strain>
    </source>
</reference>
<keyword evidence="4" id="KW-0378">Hydrolase</keyword>
<comment type="similarity">
    <text evidence="1">Belongs to the FAH family.</text>
</comment>
<dbReference type="InterPro" id="IPR036663">
    <property type="entry name" value="Fumarylacetoacetase_C_sf"/>
</dbReference>
<keyword evidence="2" id="KW-0479">Metal-binding</keyword>
<dbReference type="InterPro" id="IPR011234">
    <property type="entry name" value="Fumarylacetoacetase-like_C"/>
</dbReference>
<evidence type="ECO:0000313" key="5">
    <source>
        <dbReference type="Proteomes" id="UP000823633"/>
    </source>
</evidence>
<protein>
    <submittedName>
        <fullName evidence="4">Fumarylacetoacetate hydrolase family protein</fullName>
    </submittedName>
</protein>
<name>A0A9D9HAP6_9SPIR</name>
<dbReference type="GO" id="GO:0016853">
    <property type="term" value="F:isomerase activity"/>
    <property type="evidence" value="ECO:0007669"/>
    <property type="project" value="UniProtKB-ARBA"/>
</dbReference>
<evidence type="ECO:0000256" key="2">
    <source>
        <dbReference type="ARBA" id="ARBA00022723"/>
    </source>
</evidence>
<evidence type="ECO:0000256" key="1">
    <source>
        <dbReference type="ARBA" id="ARBA00010211"/>
    </source>
</evidence>
<sequence>MKIVAFLTHSDDEIHFGHLAGERVIGLADPFAEGEIREDGKVYDRADCILTSPCFPTKALCIGLNYADHAKEFGLSVPDRPVVFMKPASALCGPGDYIIKPSMCRQLDEEAELAIVIGKECHEVDEAEADSYILGYCCANDVTARDLQPKQGQWTLAKGFDTFMPLGPYIETEVDPDHLAIECRINGKLVQKSNTENLIFKPRWLVSYLSQVMTLLPGDVILTGTPSGTSRMEVGDEVSVTIEGLGSLTNTVDA</sequence>
<dbReference type="GO" id="GO:0046872">
    <property type="term" value="F:metal ion binding"/>
    <property type="evidence" value="ECO:0007669"/>
    <property type="project" value="UniProtKB-KW"/>
</dbReference>
<dbReference type="AlphaFoldDB" id="A0A9D9HAP6"/>
<dbReference type="Proteomes" id="UP000823633">
    <property type="component" value="Unassembled WGS sequence"/>
</dbReference>
<dbReference type="GO" id="GO:0019752">
    <property type="term" value="P:carboxylic acid metabolic process"/>
    <property type="evidence" value="ECO:0007669"/>
    <property type="project" value="UniProtKB-ARBA"/>
</dbReference>
<evidence type="ECO:0000259" key="3">
    <source>
        <dbReference type="Pfam" id="PF01557"/>
    </source>
</evidence>
<dbReference type="PANTHER" id="PTHR11820">
    <property type="entry name" value="ACYLPYRUVASE"/>
    <property type="match status" value="1"/>
</dbReference>
<dbReference type="Pfam" id="PF01557">
    <property type="entry name" value="FAA_hydrolase"/>
    <property type="match status" value="1"/>
</dbReference>
<reference evidence="4" key="2">
    <citation type="journal article" date="2021" name="PeerJ">
        <title>Extensive microbial diversity within the chicken gut microbiome revealed by metagenomics and culture.</title>
        <authorList>
            <person name="Gilroy R."/>
            <person name="Ravi A."/>
            <person name="Getino M."/>
            <person name="Pursley I."/>
            <person name="Horton D.L."/>
            <person name="Alikhan N.F."/>
            <person name="Baker D."/>
            <person name="Gharbi K."/>
            <person name="Hall N."/>
            <person name="Watson M."/>
            <person name="Adriaenssens E.M."/>
            <person name="Foster-Nyarko E."/>
            <person name="Jarju S."/>
            <person name="Secka A."/>
            <person name="Antonio M."/>
            <person name="Oren A."/>
            <person name="Chaudhuri R.R."/>
            <person name="La Ragione R."/>
            <person name="Hildebrand F."/>
            <person name="Pallen M.J."/>
        </authorList>
    </citation>
    <scope>NUCLEOTIDE SEQUENCE</scope>
    <source>
        <strain evidence="4">11167</strain>
    </source>
</reference>
<organism evidence="4 5">
    <name type="scientific">Candidatus Aphodenecus pullistercoris</name>
    <dbReference type="NCBI Taxonomy" id="2840669"/>
    <lineage>
        <taxon>Bacteria</taxon>
        <taxon>Pseudomonadati</taxon>
        <taxon>Spirochaetota</taxon>
        <taxon>Spirochaetia</taxon>
        <taxon>Spirochaetales</taxon>
        <taxon>Candidatus Aphodenecus</taxon>
    </lineage>
</organism>
<dbReference type="EMBL" id="JADIMU010000026">
    <property type="protein sequence ID" value="MBO8442953.1"/>
    <property type="molecule type" value="Genomic_DNA"/>
</dbReference>
<dbReference type="GO" id="GO:0018773">
    <property type="term" value="F:acetylpyruvate hydrolase activity"/>
    <property type="evidence" value="ECO:0007669"/>
    <property type="project" value="TreeGrafter"/>
</dbReference>
<evidence type="ECO:0000313" key="4">
    <source>
        <dbReference type="EMBL" id="MBO8442953.1"/>
    </source>
</evidence>
<comment type="caution">
    <text evidence="4">The sequence shown here is derived from an EMBL/GenBank/DDBJ whole genome shotgun (WGS) entry which is preliminary data.</text>
</comment>
<dbReference type="SUPFAM" id="SSF56529">
    <property type="entry name" value="FAH"/>
    <property type="match status" value="1"/>
</dbReference>